<keyword evidence="1" id="KW-0472">Membrane</keyword>
<evidence type="ECO:0000313" key="2">
    <source>
        <dbReference type="EMBL" id="KKN17231.1"/>
    </source>
</evidence>
<name>A0A0F9QVR3_9ZZZZ</name>
<accession>A0A0F9QVR3</accession>
<feature type="transmembrane region" description="Helical" evidence="1">
    <location>
        <begin position="12"/>
        <end position="33"/>
    </location>
</feature>
<comment type="caution">
    <text evidence="2">The sequence shown here is derived from an EMBL/GenBank/DDBJ whole genome shotgun (WGS) entry which is preliminary data.</text>
</comment>
<proteinExistence type="predicted"/>
<gene>
    <name evidence="2" type="ORF">LCGC14_0967950</name>
</gene>
<reference evidence="2" key="1">
    <citation type="journal article" date="2015" name="Nature">
        <title>Complex archaea that bridge the gap between prokaryotes and eukaryotes.</title>
        <authorList>
            <person name="Spang A."/>
            <person name="Saw J.H."/>
            <person name="Jorgensen S.L."/>
            <person name="Zaremba-Niedzwiedzka K."/>
            <person name="Martijn J."/>
            <person name="Lind A.E."/>
            <person name="van Eijk R."/>
            <person name="Schleper C."/>
            <person name="Guy L."/>
            <person name="Ettema T.J."/>
        </authorList>
    </citation>
    <scope>NUCLEOTIDE SEQUENCE</scope>
</reference>
<dbReference type="AlphaFoldDB" id="A0A0F9QVR3"/>
<keyword evidence="1" id="KW-1133">Transmembrane helix</keyword>
<organism evidence="2">
    <name type="scientific">marine sediment metagenome</name>
    <dbReference type="NCBI Taxonomy" id="412755"/>
    <lineage>
        <taxon>unclassified sequences</taxon>
        <taxon>metagenomes</taxon>
        <taxon>ecological metagenomes</taxon>
    </lineage>
</organism>
<keyword evidence="1" id="KW-0812">Transmembrane</keyword>
<protein>
    <submittedName>
        <fullName evidence="2">Uncharacterized protein</fullName>
    </submittedName>
</protein>
<sequence>MESLADQTTYKNYLRFWVGQLFSLMGSSVVLFAI</sequence>
<evidence type="ECO:0000256" key="1">
    <source>
        <dbReference type="SAM" id="Phobius"/>
    </source>
</evidence>
<dbReference type="EMBL" id="LAZR01003543">
    <property type="protein sequence ID" value="KKN17231.1"/>
    <property type="molecule type" value="Genomic_DNA"/>
</dbReference>